<sequence length="167" mass="18698">MRDELLKTFRGLMQAKREVVLPASGLSMYPYILPGDECRFVPVRGRLAPGEVGLFVSDDGVLLSHRLHRTEPWNDELRYWLRGDGNFGMDGPVGEERIVGVLSEVKRGGRIHAEQKLLRRLWARWSIRYPKLLKLTAHASRLKAKRAGAAAAVPDSEAAAGTVRSVR</sequence>
<name>A0A4V3WE33_9BACL</name>
<reference evidence="1 2" key="1">
    <citation type="submission" date="2019-04" db="EMBL/GenBank/DDBJ databases">
        <title>Cohnella sp. nov. isolated from preserved vegetables.</title>
        <authorList>
            <person name="Lin S.-Y."/>
            <person name="Hung M.-H."/>
            <person name="Young C.-C."/>
        </authorList>
    </citation>
    <scope>NUCLEOTIDE SEQUENCE [LARGE SCALE GENOMIC DNA]</scope>
    <source>
        <strain evidence="1 2">CC-MHH1044</strain>
    </source>
</reference>
<evidence type="ECO:0000313" key="1">
    <source>
        <dbReference type="EMBL" id="THF74709.1"/>
    </source>
</evidence>
<dbReference type="Proteomes" id="UP000310636">
    <property type="component" value="Unassembled WGS sequence"/>
</dbReference>
<protein>
    <recommendedName>
        <fullName evidence="3">Peptidase S24/S26A/S26B/S26C domain-containing protein</fullName>
    </recommendedName>
</protein>
<comment type="caution">
    <text evidence="1">The sequence shown here is derived from an EMBL/GenBank/DDBJ whole genome shotgun (WGS) entry which is preliminary data.</text>
</comment>
<evidence type="ECO:0000313" key="2">
    <source>
        <dbReference type="Proteomes" id="UP000310636"/>
    </source>
</evidence>
<dbReference type="AlphaFoldDB" id="A0A4V3WE33"/>
<organism evidence="1 2">
    <name type="scientific">Cohnella fermenti</name>
    <dbReference type="NCBI Taxonomy" id="2565925"/>
    <lineage>
        <taxon>Bacteria</taxon>
        <taxon>Bacillati</taxon>
        <taxon>Bacillota</taxon>
        <taxon>Bacilli</taxon>
        <taxon>Bacillales</taxon>
        <taxon>Paenibacillaceae</taxon>
        <taxon>Cohnella</taxon>
    </lineage>
</organism>
<keyword evidence="2" id="KW-1185">Reference proteome</keyword>
<dbReference type="EMBL" id="SSOB01000038">
    <property type="protein sequence ID" value="THF74709.1"/>
    <property type="molecule type" value="Genomic_DNA"/>
</dbReference>
<gene>
    <name evidence="1" type="ORF">E6C55_24160</name>
</gene>
<dbReference type="OrthoDB" id="2860586at2"/>
<dbReference type="CDD" id="cd06462">
    <property type="entry name" value="Peptidase_S24_S26"/>
    <property type="match status" value="1"/>
</dbReference>
<dbReference type="RefSeq" id="WP_136372397.1">
    <property type="nucleotide sequence ID" value="NZ_SSOB01000038.1"/>
</dbReference>
<proteinExistence type="predicted"/>
<accession>A0A4V3WE33</accession>
<evidence type="ECO:0008006" key="3">
    <source>
        <dbReference type="Google" id="ProtNLM"/>
    </source>
</evidence>